<dbReference type="OrthoDB" id="5144343at2"/>
<dbReference type="Proteomes" id="UP000269289">
    <property type="component" value="Unassembled WGS sequence"/>
</dbReference>
<evidence type="ECO:0000256" key="1">
    <source>
        <dbReference type="SAM" id="MobiDB-lite"/>
    </source>
</evidence>
<evidence type="ECO:0000313" key="2">
    <source>
        <dbReference type="EMBL" id="RMI08992.1"/>
    </source>
</evidence>
<feature type="compositionally biased region" description="Low complexity" evidence="1">
    <location>
        <begin position="50"/>
        <end position="62"/>
    </location>
</feature>
<keyword evidence="3" id="KW-1185">Reference proteome</keyword>
<evidence type="ECO:0000313" key="3">
    <source>
        <dbReference type="Proteomes" id="UP000269289"/>
    </source>
</evidence>
<dbReference type="EMBL" id="RFFI01000064">
    <property type="protein sequence ID" value="RMI08992.1"/>
    <property type="molecule type" value="Genomic_DNA"/>
</dbReference>
<gene>
    <name evidence="2" type="ORF">EBM89_12180</name>
</gene>
<feature type="region of interest" description="Disordered" evidence="1">
    <location>
        <begin position="1"/>
        <end position="62"/>
    </location>
</feature>
<comment type="caution">
    <text evidence="2">The sequence shown here is derived from an EMBL/GenBank/DDBJ whole genome shotgun (WGS) entry which is preliminary data.</text>
</comment>
<name>A0A3M2J4G9_9CELL</name>
<feature type="compositionally biased region" description="Basic and acidic residues" evidence="1">
    <location>
        <begin position="1"/>
        <end position="12"/>
    </location>
</feature>
<accession>A0A3M2J4G9</accession>
<organism evidence="2 3">
    <name type="scientific">Cellulomonas triticagri</name>
    <dbReference type="NCBI Taxonomy" id="2483352"/>
    <lineage>
        <taxon>Bacteria</taxon>
        <taxon>Bacillati</taxon>
        <taxon>Actinomycetota</taxon>
        <taxon>Actinomycetes</taxon>
        <taxon>Micrococcales</taxon>
        <taxon>Cellulomonadaceae</taxon>
        <taxon>Cellulomonas</taxon>
    </lineage>
</organism>
<protein>
    <submittedName>
        <fullName evidence="2">Uncharacterized protein</fullName>
    </submittedName>
</protein>
<sequence length="206" mass="20637">MSTTPGDDRPDDLGFEVPDDLSSLDDLTGSTPEPPAAAPAEDAAFDVPDDLSGLDAAGAAGEPPEPVVAVVVTQVAGAKALAAACSLAGVDVDAVPSPVGALAVLRDTTDAATTARAAEALSRMLRGSPVILLDRRGGRIAASRWSAGEREDDLAAGLVLSGAPSVLEDVLVGGTPAAEVDGVETSVGMSRWAAMRALSGGRRRKD</sequence>
<proteinExistence type="predicted"/>
<reference evidence="2 3" key="1">
    <citation type="submission" date="2018-10" db="EMBL/GenBank/DDBJ databases">
        <title>Isolation, diversity and antifungal activity of actinobacteria from wheat.</title>
        <authorList>
            <person name="Han C."/>
        </authorList>
    </citation>
    <scope>NUCLEOTIDE SEQUENCE [LARGE SCALE GENOMIC DNA]</scope>
    <source>
        <strain evidence="2 3">NEAU-YY56</strain>
    </source>
</reference>
<dbReference type="RefSeq" id="WP_122149694.1">
    <property type="nucleotide sequence ID" value="NZ_RFFI01000064.1"/>
</dbReference>
<dbReference type="AlphaFoldDB" id="A0A3M2J4G9"/>
<feature type="compositionally biased region" description="Acidic residues" evidence="1">
    <location>
        <begin position="13"/>
        <end position="23"/>
    </location>
</feature>